<feature type="region of interest" description="Disordered" evidence="1">
    <location>
        <begin position="348"/>
        <end position="368"/>
    </location>
</feature>
<feature type="region of interest" description="Disordered" evidence="1">
    <location>
        <begin position="247"/>
        <end position="308"/>
    </location>
</feature>
<sequence>MAQFLDEHSYSVDIDGGPMAPDGWKRAVYRQPPKHFSIEMLPPEKQGSAYAYGMRICPMQKDDDRSSSSGGSHSEYEIWRRWDDCLWFQDCFEMEYEQMSRAKRKRLAAGKGVKKNGVYIQKDQASSFVSLPPGPDPHSVAKNIHDYVPKLTKKGVLFRANQATIDQRYQELTACIEGLFQEGAPMLIQELRESQKVTDFFGYWRRDFDLALKQQKGKGIEKQPRTSISSSVFETYFSSTPNLATTEATLVNPPGGKSHKSPAGKVATPVKFNSKSSKSDDDFYPHRGSSGSTSSVGPPSPSSTLYAPPSSYIVPHDIPVVFGHKPMESLPEGEELAMPMSGMNIARRSKSVSPMSRGRSATAYGRNAEPASFDANEELPANSVSNRLSSQSRASVLSIDPASYLAELETDFTLPKCPSAVSEFPRGSVASFATFMTDSSADAIIPLSPESDHRRLFSTDSTRTRTLSDAESSLPNPDEDLDSYFDATFGHPMTPTSESCPPSRPETPVGELPSSMSLFSSHSSSSRGSRSSRARSRSSTLSDFTSSDSSSVSGDGSISVKVVHNTSIILLRINRSISFADLRAKVYDKFIQQEGVPLSASFALAFLPPAPIDYNKPRSRSSSVSSVGFPDLVHMRFISSEREWQHAIALTGRGKLTLRAIGDQGF</sequence>
<dbReference type="GO" id="GO:0035091">
    <property type="term" value="F:phosphatidylinositol binding"/>
    <property type="evidence" value="ECO:0007669"/>
    <property type="project" value="InterPro"/>
</dbReference>
<feature type="compositionally biased region" description="Low complexity" evidence="1">
    <location>
        <begin position="288"/>
        <end position="297"/>
    </location>
</feature>
<feature type="compositionally biased region" description="Low complexity" evidence="1">
    <location>
        <begin position="514"/>
        <end position="529"/>
    </location>
</feature>
<dbReference type="SUPFAM" id="SSF54277">
    <property type="entry name" value="CAD &amp; PB1 domains"/>
    <property type="match status" value="1"/>
</dbReference>
<dbReference type="EMBL" id="KN832986">
    <property type="protein sequence ID" value="KIM84961.1"/>
    <property type="molecule type" value="Genomic_DNA"/>
</dbReference>
<evidence type="ECO:0008006" key="4">
    <source>
        <dbReference type="Google" id="ProtNLM"/>
    </source>
</evidence>
<dbReference type="HOGENOM" id="CLU_021425_0_0_1"/>
<keyword evidence="3" id="KW-1185">Reference proteome</keyword>
<evidence type="ECO:0000313" key="3">
    <source>
        <dbReference type="Proteomes" id="UP000054166"/>
    </source>
</evidence>
<name>A0A0C3G2T2_PILCF</name>
<accession>A0A0C3G2T2</accession>
<dbReference type="Gene3D" id="3.30.1520.10">
    <property type="entry name" value="Phox-like domain"/>
    <property type="match status" value="1"/>
</dbReference>
<dbReference type="InterPro" id="IPR036871">
    <property type="entry name" value="PX_dom_sf"/>
</dbReference>
<feature type="compositionally biased region" description="Basic and acidic residues" evidence="1">
    <location>
        <begin position="453"/>
        <end position="468"/>
    </location>
</feature>
<dbReference type="InParanoid" id="A0A0C3G2T2"/>
<feature type="region of interest" description="Disordered" evidence="1">
    <location>
        <begin position="453"/>
        <end position="556"/>
    </location>
</feature>
<organism evidence="2 3">
    <name type="scientific">Piloderma croceum (strain F 1598)</name>
    <dbReference type="NCBI Taxonomy" id="765440"/>
    <lineage>
        <taxon>Eukaryota</taxon>
        <taxon>Fungi</taxon>
        <taxon>Dikarya</taxon>
        <taxon>Basidiomycota</taxon>
        <taxon>Agaricomycotina</taxon>
        <taxon>Agaricomycetes</taxon>
        <taxon>Agaricomycetidae</taxon>
        <taxon>Atheliales</taxon>
        <taxon>Atheliaceae</taxon>
        <taxon>Piloderma</taxon>
    </lineage>
</organism>
<gene>
    <name evidence="2" type="ORF">PILCRDRAFT_817790</name>
</gene>
<evidence type="ECO:0000313" key="2">
    <source>
        <dbReference type="EMBL" id="KIM84961.1"/>
    </source>
</evidence>
<protein>
    <recommendedName>
        <fullName evidence="4">PX domain-containing protein</fullName>
    </recommendedName>
</protein>
<proteinExistence type="predicted"/>
<dbReference type="OrthoDB" id="3244370at2759"/>
<feature type="compositionally biased region" description="Low complexity" evidence="1">
    <location>
        <begin position="537"/>
        <end position="556"/>
    </location>
</feature>
<dbReference type="AlphaFoldDB" id="A0A0C3G2T2"/>
<reference evidence="3" key="2">
    <citation type="submission" date="2015-01" db="EMBL/GenBank/DDBJ databases">
        <title>Evolutionary Origins and Diversification of the Mycorrhizal Mutualists.</title>
        <authorList>
            <consortium name="DOE Joint Genome Institute"/>
            <consortium name="Mycorrhizal Genomics Consortium"/>
            <person name="Kohler A."/>
            <person name="Kuo A."/>
            <person name="Nagy L.G."/>
            <person name="Floudas D."/>
            <person name="Copeland A."/>
            <person name="Barry K.W."/>
            <person name="Cichocki N."/>
            <person name="Veneault-Fourrey C."/>
            <person name="LaButti K."/>
            <person name="Lindquist E.A."/>
            <person name="Lipzen A."/>
            <person name="Lundell T."/>
            <person name="Morin E."/>
            <person name="Murat C."/>
            <person name="Riley R."/>
            <person name="Ohm R."/>
            <person name="Sun H."/>
            <person name="Tunlid A."/>
            <person name="Henrissat B."/>
            <person name="Grigoriev I.V."/>
            <person name="Hibbett D.S."/>
            <person name="Martin F."/>
        </authorList>
    </citation>
    <scope>NUCLEOTIDE SEQUENCE [LARGE SCALE GENOMIC DNA]</scope>
    <source>
        <strain evidence="3">F 1598</strain>
    </source>
</reference>
<reference evidence="2 3" key="1">
    <citation type="submission" date="2014-04" db="EMBL/GenBank/DDBJ databases">
        <authorList>
            <consortium name="DOE Joint Genome Institute"/>
            <person name="Kuo A."/>
            <person name="Tarkka M."/>
            <person name="Buscot F."/>
            <person name="Kohler A."/>
            <person name="Nagy L.G."/>
            <person name="Floudas D."/>
            <person name="Copeland A."/>
            <person name="Barry K.W."/>
            <person name="Cichocki N."/>
            <person name="Veneault-Fourrey C."/>
            <person name="LaButti K."/>
            <person name="Lindquist E.A."/>
            <person name="Lipzen A."/>
            <person name="Lundell T."/>
            <person name="Morin E."/>
            <person name="Murat C."/>
            <person name="Sun H."/>
            <person name="Tunlid A."/>
            <person name="Henrissat B."/>
            <person name="Grigoriev I.V."/>
            <person name="Hibbett D.S."/>
            <person name="Martin F."/>
            <person name="Nordberg H.P."/>
            <person name="Cantor M.N."/>
            <person name="Hua S.X."/>
        </authorList>
    </citation>
    <scope>NUCLEOTIDE SEQUENCE [LARGE SCALE GENOMIC DNA]</scope>
    <source>
        <strain evidence="2 3">F 1598</strain>
    </source>
</reference>
<evidence type="ECO:0000256" key="1">
    <source>
        <dbReference type="SAM" id="MobiDB-lite"/>
    </source>
</evidence>
<dbReference type="Proteomes" id="UP000054166">
    <property type="component" value="Unassembled WGS sequence"/>
</dbReference>
<dbReference type="STRING" id="765440.A0A0C3G2T2"/>